<proteinExistence type="predicted"/>
<dbReference type="RefSeq" id="XP_056517884.1">
    <property type="nucleotide sequence ID" value="XM_056670085.1"/>
</dbReference>
<evidence type="ECO:0000259" key="1">
    <source>
        <dbReference type="PROSITE" id="PS50800"/>
    </source>
</evidence>
<evidence type="ECO:0000313" key="2">
    <source>
        <dbReference type="EMBL" id="KAJ5121380.1"/>
    </source>
</evidence>
<reference evidence="2" key="2">
    <citation type="journal article" date="2023" name="IMA Fungus">
        <title>Comparative genomic study of the Penicillium genus elucidates a diverse pangenome and 15 lateral gene transfer events.</title>
        <authorList>
            <person name="Petersen C."/>
            <person name="Sorensen T."/>
            <person name="Nielsen M.R."/>
            <person name="Sondergaard T.E."/>
            <person name="Sorensen J.L."/>
            <person name="Fitzpatrick D.A."/>
            <person name="Frisvad J.C."/>
            <person name="Nielsen K.L."/>
        </authorList>
    </citation>
    <scope>NUCLEOTIDE SEQUENCE</scope>
    <source>
        <strain evidence="2">IBT 22155</strain>
    </source>
</reference>
<dbReference type="EMBL" id="JAPQKL010000007">
    <property type="protein sequence ID" value="KAJ5121380.1"/>
    <property type="molecule type" value="Genomic_DNA"/>
</dbReference>
<dbReference type="SUPFAM" id="SSF68906">
    <property type="entry name" value="SAP domain"/>
    <property type="match status" value="1"/>
</dbReference>
<dbReference type="Gene3D" id="1.10.720.30">
    <property type="entry name" value="SAP domain"/>
    <property type="match status" value="1"/>
</dbReference>
<evidence type="ECO:0000313" key="3">
    <source>
        <dbReference type="Proteomes" id="UP001149079"/>
    </source>
</evidence>
<dbReference type="InterPro" id="IPR011990">
    <property type="entry name" value="TPR-like_helical_dom_sf"/>
</dbReference>
<comment type="caution">
    <text evidence="2">The sequence shown here is derived from an EMBL/GenBank/DDBJ whole genome shotgun (WGS) entry which is preliminary data.</text>
</comment>
<dbReference type="PROSITE" id="PS50800">
    <property type="entry name" value="SAP"/>
    <property type="match status" value="1"/>
</dbReference>
<organism evidence="2 3">
    <name type="scientific">Penicillium bovifimosum</name>
    <dbReference type="NCBI Taxonomy" id="126998"/>
    <lineage>
        <taxon>Eukaryota</taxon>
        <taxon>Fungi</taxon>
        <taxon>Dikarya</taxon>
        <taxon>Ascomycota</taxon>
        <taxon>Pezizomycotina</taxon>
        <taxon>Eurotiomycetes</taxon>
        <taxon>Eurotiomycetidae</taxon>
        <taxon>Eurotiales</taxon>
        <taxon>Aspergillaceae</taxon>
        <taxon>Penicillium</taxon>
    </lineage>
</organism>
<dbReference type="CDD" id="cd08161">
    <property type="entry name" value="SET"/>
    <property type="match status" value="1"/>
</dbReference>
<feature type="domain" description="SAP" evidence="1">
    <location>
        <begin position="140"/>
        <end position="174"/>
    </location>
</feature>
<reference evidence="2" key="1">
    <citation type="submission" date="2022-11" db="EMBL/GenBank/DDBJ databases">
        <authorList>
            <person name="Petersen C."/>
        </authorList>
    </citation>
    <scope>NUCLEOTIDE SEQUENCE</scope>
    <source>
        <strain evidence="2">IBT 22155</strain>
    </source>
</reference>
<dbReference type="Gene3D" id="1.25.40.10">
    <property type="entry name" value="Tetratricopeptide repeat domain"/>
    <property type="match status" value="1"/>
</dbReference>
<dbReference type="InterPro" id="IPR003034">
    <property type="entry name" value="SAP_dom"/>
</dbReference>
<keyword evidence="3" id="KW-1185">Reference proteome</keyword>
<dbReference type="AlphaFoldDB" id="A0A9W9GJ38"/>
<name>A0A9W9GJ38_9EURO</name>
<sequence>MGIQRSLWRIPPGADILKPHPYPKRPDIFDTVPLAPALTEDDAFLARRFWQQPDDALGRAWRAHKDRPYTRASDEGGAEMHVLANNVYEHLMTSPFLPVSRDDARARFAAEGLDEVYNGVKGLEAMQQKVFIHGLNVKDPTLWTSNRLKEELELRGLRTDGLKEELQRRLWEHECDERFGVLKLSDLSHWGITREPKPVMRPATKTDMSALDMYTAAIKLSPYNPTYWASRGYCHYLLGYFDLAIGDAYRGELLCEVLTIASKRNKRPGLYTRVWDAIQQHLMAGQKTSNDRRPEITLMRKANGINYFIPTLKNALHSITSLSLAALNSWDDFTEHMESQLQRPIPYRDVSIPRKRLIASAVVREEIERRRANPSERHPSLYGHEWSRGWISGADRYPYDKADVKREAPEFINALNANMFMTRADAAVSDNICQVQPIRKADGSFNGLGVFATTDIQPGTLIHYEEPVIRGHLIPHDLQADRSKHPSMLRAVTTVKRSSAWTIQSATGNRYTQMIPKLGSSTHLIVCV</sequence>
<gene>
    <name evidence="2" type="ORF">N7515_009341</name>
</gene>
<accession>A0A9W9GJ38</accession>
<dbReference type="SUPFAM" id="SSF48452">
    <property type="entry name" value="TPR-like"/>
    <property type="match status" value="1"/>
</dbReference>
<dbReference type="GeneID" id="81409255"/>
<dbReference type="Pfam" id="PF02037">
    <property type="entry name" value="SAP"/>
    <property type="match status" value="1"/>
</dbReference>
<dbReference type="Proteomes" id="UP001149079">
    <property type="component" value="Unassembled WGS sequence"/>
</dbReference>
<dbReference type="SMART" id="SM00513">
    <property type="entry name" value="SAP"/>
    <property type="match status" value="1"/>
</dbReference>
<dbReference type="InterPro" id="IPR036361">
    <property type="entry name" value="SAP_dom_sf"/>
</dbReference>
<dbReference type="OrthoDB" id="438641at2759"/>
<protein>
    <recommendedName>
        <fullName evidence="1">SAP domain-containing protein</fullName>
    </recommendedName>
</protein>